<reference evidence="2 3" key="1">
    <citation type="submission" date="2024-02" db="EMBL/GenBank/DDBJ databases">
        <authorList>
            <person name="Grouzdev D."/>
        </authorList>
    </citation>
    <scope>NUCLEOTIDE SEQUENCE [LARGE SCALE GENOMIC DNA]</scope>
    <source>
        <strain evidence="2 3">9N</strain>
    </source>
</reference>
<comment type="caution">
    <text evidence="2">The sequence shown here is derived from an EMBL/GenBank/DDBJ whole genome shotgun (WGS) entry which is preliminary data.</text>
</comment>
<name>A0ABU7XI67_9HYPH</name>
<evidence type="ECO:0000313" key="2">
    <source>
        <dbReference type="EMBL" id="MEF3367068.1"/>
    </source>
</evidence>
<gene>
    <name evidence="2" type="ORF">V3H18_11045</name>
</gene>
<dbReference type="InterPro" id="IPR031807">
    <property type="entry name" value="HicB-like"/>
</dbReference>
<dbReference type="SUPFAM" id="SSF143100">
    <property type="entry name" value="TTHA1013/TTHA0281-like"/>
    <property type="match status" value="1"/>
</dbReference>
<evidence type="ECO:0000313" key="3">
    <source>
        <dbReference type="Proteomes" id="UP001350748"/>
    </source>
</evidence>
<accession>A0ABU7XI67</accession>
<dbReference type="Gene3D" id="3.30.160.250">
    <property type="match status" value="1"/>
</dbReference>
<keyword evidence="3" id="KW-1185">Reference proteome</keyword>
<dbReference type="Proteomes" id="UP001350748">
    <property type="component" value="Unassembled WGS sequence"/>
</dbReference>
<dbReference type="InterPro" id="IPR035069">
    <property type="entry name" value="TTHA1013/TTHA0281-like"/>
</dbReference>
<evidence type="ECO:0000259" key="1">
    <source>
        <dbReference type="Pfam" id="PF15919"/>
    </source>
</evidence>
<dbReference type="EMBL" id="JAZHYN010000030">
    <property type="protein sequence ID" value="MEF3367068.1"/>
    <property type="molecule type" value="Genomic_DNA"/>
</dbReference>
<protein>
    <submittedName>
        <fullName evidence="2">Type II toxin-antitoxin system HicB family antitoxin</fullName>
    </submittedName>
</protein>
<organism evidence="2 3">
    <name type="scientific">Methylocystis borbori</name>
    <dbReference type="NCBI Taxonomy" id="3118750"/>
    <lineage>
        <taxon>Bacteria</taxon>
        <taxon>Pseudomonadati</taxon>
        <taxon>Pseudomonadota</taxon>
        <taxon>Alphaproteobacteria</taxon>
        <taxon>Hyphomicrobiales</taxon>
        <taxon>Methylocystaceae</taxon>
        <taxon>Methylocystis</taxon>
    </lineage>
</organism>
<feature type="domain" description="HicB-like antitoxin of toxin-antitoxin system" evidence="1">
    <location>
        <begin position="78"/>
        <end position="151"/>
    </location>
</feature>
<dbReference type="RefSeq" id="WP_332082100.1">
    <property type="nucleotide sequence ID" value="NZ_JAZHYN010000030.1"/>
</dbReference>
<dbReference type="Pfam" id="PF15919">
    <property type="entry name" value="HicB_lk_antitox"/>
    <property type="match status" value="1"/>
</dbReference>
<sequence length="171" mass="18874">MGARPSRGNSPSLLFLCRAPLAPCESRREELGEEWLRKPTTVASRQQPLCGATRRLAEAAGFRYDGATQARDCRMKPYIVIVHKDENSAYGMSFPDAPGCFSAADEIDDIFAMASEALTLWAEGMREDGLPIPEPRDFEVLRADPKWAESFANAEIVIAVEAPWAQKQAAE</sequence>
<proteinExistence type="predicted"/>